<keyword evidence="6" id="KW-0472">Membrane</keyword>
<dbReference type="PANTHER" id="PTHR31428:SF6">
    <property type="entry name" value="REPULSIVE GUIDANCE MOLECULE B HOMOLOG DRAG-1"/>
    <property type="match status" value="1"/>
</dbReference>
<comment type="subcellular location">
    <subcellularLocation>
        <location evidence="1">Cell membrane</location>
        <topology evidence="1">Lipid-anchor</topology>
        <topology evidence="1">GPI-anchor</topology>
    </subcellularLocation>
</comment>
<dbReference type="EMBL" id="JH431882">
    <property type="status" value="NOT_ANNOTATED_CDS"/>
    <property type="molecule type" value="Genomic_DNA"/>
</dbReference>
<evidence type="ECO:0000256" key="4">
    <source>
        <dbReference type="ARBA" id="ARBA00022622"/>
    </source>
</evidence>
<evidence type="ECO:0000256" key="1">
    <source>
        <dbReference type="ARBA" id="ARBA00004609"/>
    </source>
</evidence>
<keyword evidence="8" id="KW-0449">Lipoprotein</keyword>
<dbReference type="GO" id="GO:0005886">
    <property type="term" value="C:plasma membrane"/>
    <property type="evidence" value="ECO:0007669"/>
    <property type="project" value="UniProtKB-SubCell"/>
</dbReference>
<evidence type="ECO:0000256" key="9">
    <source>
        <dbReference type="SAM" id="MobiDB-lite"/>
    </source>
</evidence>
<dbReference type="InterPro" id="IPR009496">
    <property type="entry name" value="RGM_C"/>
</dbReference>
<dbReference type="InterPro" id="IPR040287">
    <property type="entry name" value="RGM"/>
</dbReference>
<keyword evidence="3" id="KW-1003">Cell membrane</keyword>
<dbReference type="PhylomeDB" id="T1J6P9"/>
<dbReference type="HOGENOM" id="CLU_032775_1_1_1"/>
<evidence type="ECO:0000256" key="6">
    <source>
        <dbReference type="ARBA" id="ARBA00023136"/>
    </source>
</evidence>
<reference evidence="14" key="1">
    <citation type="submission" date="2011-05" db="EMBL/GenBank/DDBJ databases">
        <authorList>
            <person name="Richards S.R."/>
            <person name="Qu J."/>
            <person name="Jiang H."/>
            <person name="Jhangiani S.N."/>
            <person name="Agravi P."/>
            <person name="Goodspeed R."/>
            <person name="Gross S."/>
            <person name="Mandapat C."/>
            <person name="Jackson L."/>
            <person name="Mathew T."/>
            <person name="Pu L."/>
            <person name="Thornton R."/>
            <person name="Saada N."/>
            <person name="Wilczek-Boney K.B."/>
            <person name="Lee S."/>
            <person name="Kovar C."/>
            <person name="Wu Y."/>
            <person name="Scherer S.E."/>
            <person name="Worley K.C."/>
            <person name="Muzny D.M."/>
            <person name="Gibbs R."/>
        </authorList>
    </citation>
    <scope>NUCLEOTIDE SEQUENCE</scope>
    <source>
        <strain evidence="14">Brora</strain>
    </source>
</reference>
<dbReference type="Pfam" id="PF06535">
    <property type="entry name" value="RGM_N"/>
    <property type="match status" value="1"/>
</dbReference>
<evidence type="ECO:0000256" key="8">
    <source>
        <dbReference type="ARBA" id="ARBA00023288"/>
    </source>
</evidence>
<feature type="domain" description="Repulsive guidance molecule C-terminal" evidence="11">
    <location>
        <begin position="135"/>
        <end position="362"/>
    </location>
</feature>
<evidence type="ECO:0000256" key="5">
    <source>
        <dbReference type="ARBA" id="ARBA00022729"/>
    </source>
</evidence>
<dbReference type="GO" id="GO:0098552">
    <property type="term" value="C:side of membrane"/>
    <property type="evidence" value="ECO:0007669"/>
    <property type="project" value="UniProtKB-KW"/>
</dbReference>
<evidence type="ECO:0000256" key="2">
    <source>
        <dbReference type="ARBA" id="ARBA00005321"/>
    </source>
</evidence>
<dbReference type="eggNOG" id="ENOG502QSTJ">
    <property type="taxonomic scope" value="Eukaryota"/>
</dbReference>
<name>T1J6P9_STRMM</name>
<evidence type="ECO:0000256" key="10">
    <source>
        <dbReference type="SAM" id="SignalP"/>
    </source>
</evidence>
<dbReference type="AlphaFoldDB" id="T1J6P9"/>
<dbReference type="InterPro" id="IPR010536">
    <property type="entry name" value="RGM_N"/>
</dbReference>
<keyword evidence="5 10" id="KW-0732">Signal</keyword>
<keyword evidence="14" id="KW-1185">Reference proteome</keyword>
<keyword evidence="7" id="KW-0325">Glycoprotein</keyword>
<feature type="signal peptide" evidence="10">
    <location>
        <begin position="1"/>
        <end position="31"/>
    </location>
</feature>
<sequence>MGPRKVGLTSALVPIGLSVLQIMCLVSVAYAGKTHECVAARCSRQYEHAMELNTVHRGPNVRYCAILRSYFDCLRSSARGCRGNLEYQAMTTVIVQWTNEYNCSYLQSTGAEDETPLTATIAPSPKCVFRGRHVYDICGLFGDPHLRTFDDRAQTCKVLGAWPLIDNSYLAVQVTNEAVAKGLKASATSKITIIIKEHTPCTQEKTYEAVTDNLPGTFVDGTQGNRADNGVRIREKQPGRHIEIIIKHIATTIVIRQVGHYLTFAVRMPRDVAYQGAKYEGLQLCVKGCPASERIDHENVVLLPSSTSNLAMSRDEAVSRCRNFNFTDFYFDSCVFDLMTTGDDSFLQAASEAMLDGQALNPNGGPLLQEKRNFSHSRSKHGDRDGPVHREAAVRSGGVERRTTNVWVVVFGVLLWCLTNR</sequence>
<evidence type="ECO:0000256" key="7">
    <source>
        <dbReference type="ARBA" id="ARBA00023180"/>
    </source>
</evidence>
<dbReference type="EnsemblMetazoa" id="SMAR009321-RA">
    <property type="protein sequence ID" value="SMAR009321-PA"/>
    <property type="gene ID" value="SMAR009321"/>
</dbReference>
<dbReference type="GO" id="GO:0030509">
    <property type="term" value="P:BMP signaling pathway"/>
    <property type="evidence" value="ECO:0007669"/>
    <property type="project" value="TreeGrafter"/>
</dbReference>
<dbReference type="Pfam" id="PF06534">
    <property type="entry name" value="RGM_C"/>
    <property type="match status" value="1"/>
</dbReference>
<protein>
    <recommendedName>
        <fullName evidence="15">Repulsive guidance molecule A</fullName>
    </recommendedName>
</protein>
<organism evidence="13 14">
    <name type="scientific">Strigamia maritima</name>
    <name type="common">European centipede</name>
    <name type="synonym">Geophilus maritimus</name>
    <dbReference type="NCBI Taxonomy" id="126957"/>
    <lineage>
        <taxon>Eukaryota</taxon>
        <taxon>Metazoa</taxon>
        <taxon>Ecdysozoa</taxon>
        <taxon>Arthropoda</taxon>
        <taxon>Myriapoda</taxon>
        <taxon>Chilopoda</taxon>
        <taxon>Pleurostigmophora</taxon>
        <taxon>Geophilomorpha</taxon>
        <taxon>Linotaeniidae</taxon>
        <taxon>Strigamia</taxon>
    </lineage>
</organism>
<keyword evidence="4" id="KW-0336">GPI-anchor</keyword>
<comment type="similarity">
    <text evidence="2">Belongs to the repulsive guidance molecule (RGM) family.</text>
</comment>
<dbReference type="GO" id="GO:0015026">
    <property type="term" value="F:coreceptor activity"/>
    <property type="evidence" value="ECO:0007669"/>
    <property type="project" value="TreeGrafter"/>
</dbReference>
<dbReference type="Gene3D" id="3.40.1000.10">
    <property type="entry name" value="Mog1/PsbP, alpha/beta/alpha sandwich"/>
    <property type="match status" value="1"/>
</dbReference>
<accession>T1J6P9</accession>
<feature type="domain" description="Repulsive guidance molecule N-terminal" evidence="12">
    <location>
        <begin position="37"/>
        <end position="104"/>
    </location>
</feature>
<feature type="chain" id="PRO_5004579964" description="Repulsive guidance molecule A" evidence="10">
    <location>
        <begin position="32"/>
        <end position="421"/>
    </location>
</feature>
<feature type="region of interest" description="Disordered" evidence="9">
    <location>
        <begin position="366"/>
        <end position="388"/>
    </location>
</feature>
<proteinExistence type="inferred from homology"/>
<dbReference type="PANTHER" id="PTHR31428">
    <property type="entry name" value="RGM DOMAIN FAMILY MEMBER DRAG-1"/>
    <property type="match status" value="1"/>
</dbReference>
<dbReference type="OMA" id="DLHYHST"/>
<evidence type="ECO:0000313" key="14">
    <source>
        <dbReference type="Proteomes" id="UP000014500"/>
    </source>
</evidence>
<evidence type="ECO:0000313" key="13">
    <source>
        <dbReference type="EnsemblMetazoa" id="SMAR009321-PA"/>
    </source>
</evidence>
<dbReference type="Proteomes" id="UP000014500">
    <property type="component" value="Unassembled WGS sequence"/>
</dbReference>
<dbReference type="STRING" id="126957.T1J6P9"/>
<evidence type="ECO:0000259" key="11">
    <source>
        <dbReference type="Pfam" id="PF06534"/>
    </source>
</evidence>
<reference evidence="13" key="2">
    <citation type="submission" date="2015-02" db="UniProtKB">
        <authorList>
            <consortium name="EnsemblMetazoa"/>
        </authorList>
    </citation>
    <scope>IDENTIFICATION</scope>
</reference>
<evidence type="ECO:0008006" key="15">
    <source>
        <dbReference type="Google" id="ProtNLM"/>
    </source>
</evidence>
<evidence type="ECO:0000259" key="12">
    <source>
        <dbReference type="Pfam" id="PF06535"/>
    </source>
</evidence>
<evidence type="ECO:0000256" key="3">
    <source>
        <dbReference type="ARBA" id="ARBA00022475"/>
    </source>
</evidence>